<dbReference type="GO" id="GO:0043565">
    <property type="term" value="F:sequence-specific DNA binding"/>
    <property type="evidence" value="ECO:0007669"/>
    <property type="project" value="TreeGrafter"/>
</dbReference>
<dbReference type="Proteomes" id="UP000235388">
    <property type="component" value="Unassembled WGS sequence"/>
</dbReference>
<feature type="compositionally biased region" description="Low complexity" evidence="5">
    <location>
        <begin position="259"/>
        <end position="291"/>
    </location>
</feature>
<feature type="compositionally biased region" description="Low complexity" evidence="5">
    <location>
        <begin position="136"/>
        <end position="166"/>
    </location>
</feature>
<evidence type="ECO:0000313" key="8">
    <source>
        <dbReference type="Proteomes" id="UP000235388"/>
    </source>
</evidence>
<name>A0A2N5V4F8_9BASI</name>
<dbReference type="PANTHER" id="PTHR47792">
    <property type="entry name" value="PROTEIN SOK2-RELATED"/>
    <property type="match status" value="1"/>
</dbReference>
<dbReference type="GO" id="GO:0005634">
    <property type="term" value="C:nucleus"/>
    <property type="evidence" value="ECO:0007669"/>
    <property type="project" value="TreeGrafter"/>
</dbReference>
<dbReference type="SMART" id="SM01252">
    <property type="entry name" value="KilA-N"/>
    <property type="match status" value="1"/>
</dbReference>
<dbReference type="InterPro" id="IPR036887">
    <property type="entry name" value="HTH_APSES_sf"/>
</dbReference>
<dbReference type="GO" id="GO:0003700">
    <property type="term" value="F:DNA-binding transcription factor activity"/>
    <property type="evidence" value="ECO:0007669"/>
    <property type="project" value="TreeGrafter"/>
</dbReference>
<dbReference type="EMBL" id="PGCJ01000133">
    <property type="protein sequence ID" value="PLW44869.1"/>
    <property type="molecule type" value="Genomic_DNA"/>
</dbReference>
<keyword evidence="8" id="KW-1185">Reference proteome</keyword>
<keyword evidence="2" id="KW-0805">Transcription regulation</keyword>
<evidence type="ECO:0000256" key="3">
    <source>
        <dbReference type="ARBA" id="ARBA00023125"/>
    </source>
</evidence>
<feature type="compositionally biased region" description="Polar residues" evidence="5">
    <location>
        <begin position="679"/>
        <end position="708"/>
    </location>
</feature>
<dbReference type="InterPro" id="IPR018004">
    <property type="entry name" value="KilA/APSES_HTH"/>
</dbReference>
<feature type="compositionally biased region" description="Low complexity" evidence="5">
    <location>
        <begin position="213"/>
        <end position="242"/>
    </location>
</feature>
<dbReference type="PANTHER" id="PTHR47792:SF1">
    <property type="entry name" value="PROTEIN SOK2-RELATED"/>
    <property type="match status" value="1"/>
</dbReference>
<evidence type="ECO:0000256" key="5">
    <source>
        <dbReference type="SAM" id="MobiDB-lite"/>
    </source>
</evidence>
<dbReference type="STRING" id="200324.A0A2N5V4F8"/>
<dbReference type="InterPro" id="IPR003163">
    <property type="entry name" value="Tscrpt_reg_HTH_APSES-type"/>
</dbReference>
<feature type="compositionally biased region" description="Polar residues" evidence="5">
    <location>
        <begin position="167"/>
        <end position="180"/>
    </location>
</feature>
<dbReference type="InterPro" id="IPR029790">
    <property type="entry name" value="EFG1/Phd1/StuA"/>
</dbReference>
<feature type="region of interest" description="Disordered" evidence="5">
    <location>
        <begin position="125"/>
        <end position="378"/>
    </location>
</feature>
<feature type="compositionally biased region" description="Polar residues" evidence="5">
    <location>
        <begin position="125"/>
        <end position="135"/>
    </location>
</feature>
<dbReference type="SUPFAM" id="SSF54616">
    <property type="entry name" value="DNA-binding domain of Mlu1-box binding protein MBP1"/>
    <property type="match status" value="1"/>
</dbReference>
<feature type="compositionally biased region" description="Low complexity" evidence="5">
    <location>
        <begin position="333"/>
        <end position="344"/>
    </location>
</feature>
<sequence length="746" mass="80668">MILISPTRTLPSPRPIDTDPILNYRHIQPAAAVAAVGPWLCQHQHDSPPLSPNHHNSTVIINNSNTNINIDINSTSTASHSNNSHHSLSTLLDSSAFTPQQHSLALQQRQQQPFTICCPSPKQSSARLLSPSSEISASPTPSTFSLPLSAPTTTSTAAPPTDHSSTLPPSVSKITSSCSTPPALAMLPNPNSDDESLAVEEEQKPSIKPCHLNNLNTPNSSSTANNSSSTNSIANNNNSNNTHHQLDSHPPAVSLYDLPASSSAPTTSSSSSPFPSNNIPQQSSYSSSPHPTQEHQHHPHSQHHHTHHENQFYQPSPPPAIHSPLQSAHHHNQQQQQQQQPQQQHSFDQRPHSSSLYAHHHQRYSACPQSAPPSTSHIPLDPHVMAAAAANVEVKKWDEENTFYYQVAYKGVTVGRLKGSQLVNGTKLLNLAGISRGKRDGILKNEKTRKVVKHGTMHLKGVWIAFERAVFLAEQHNIADKIFPLLVVNLEEYMPIEQPLMAGGSKLGPGSLFHHHHPRHPRLLPQPIKYPHPALSLGPASANSFSSTGGWPGSTSSALPSMGFSEPFSAPPIPRSGTTGENSSSIYEQAQFQYLSSAQSTNPDLLERRHTIPNNHFHGYNSVAPYGSSQHANALTYPFLYNAAQLTGGYPPRSSASESTSPSQFEYASKHHINGNHGGSENTTPSYTSSLYHSQTAPRPSSSNTAQGSPPLHSEPILLSQLSPAPSCQLLDQVSNDFRLSTAAAP</sequence>
<feature type="compositionally biased region" description="Basic residues" evidence="5">
    <location>
        <begin position="297"/>
        <end position="307"/>
    </location>
</feature>
<protein>
    <recommendedName>
        <fullName evidence="6">HTH APSES-type domain-containing protein</fullName>
    </recommendedName>
</protein>
<evidence type="ECO:0000259" key="6">
    <source>
        <dbReference type="PROSITE" id="PS51299"/>
    </source>
</evidence>
<comment type="caution">
    <text evidence="7">The sequence shown here is derived from an EMBL/GenBank/DDBJ whole genome shotgun (WGS) entry which is preliminary data.</text>
</comment>
<gene>
    <name evidence="7" type="ORF">PCANC_10781</name>
</gene>
<dbReference type="GO" id="GO:0045944">
    <property type="term" value="P:positive regulation of transcription by RNA polymerase II"/>
    <property type="evidence" value="ECO:0007669"/>
    <property type="project" value="TreeGrafter"/>
</dbReference>
<proteinExistence type="inferred from homology"/>
<feature type="domain" description="HTH APSES-type" evidence="6">
    <location>
        <begin position="391"/>
        <end position="497"/>
    </location>
</feature>
<comment type="similarity">
    <text evidence="1">Belongs to the EFG1/PHD1/stuA family.</text>
</comment>
<keyword evidence="3" id="KW-0238">DNA-binding</keyword>
<evidence type="ECO:0000313" key="7">
    <source>
        <dbReference type="EMBL" id="PLW44869.1"/>
    </source>
</evidence>
<keyword evidence="4" id="KW-0804">Transcription</keyword>
<reference evidence="7 8" key="1">
    <citation type="submission" date="2017-11" db="EMBL/GenBank/DDBJ databases">
        <title>De novo assembly and phasing of dikaryotic genomes from two isolates of Puccinia coronata f. sp. avenae, the causal agent of oat crown rust.</title>
        <authorList>
            <person name="Miller M.E."/>
            <person name="Zhang Y."/>
            <person name="Omidvar V."/>
            <person name="Sperschneider J."/>
            <person name="Schwessinger B."/>
            <person name="Raley C."/>
            <person name="Palmer J.M."/>
            <person name="Garnica D."/>
            <person name="Upadhyaya N."/>
            <person name="Rathjen J."/>
            <person name="Taylor J.M."/>
            <person name="Park R.F."/>
            <person name="Dodds P.N."/>
            <person name="Hirsch C.D."/>
            <person name="Kianian S.F."/>
            <person name="Figueroa M."/>
        </authorList>
    </citation>
    <scope>NUCLEOTIDE SEQUENCE [LARGE SCALE GENOMIC DNA]</scope>
    <source>
        <strain evidence="7">12NC29</strain>
    </source>
</reference>
<organism evidence="7 8">
    <name type="scientific">Puccinia coronata f. sp. avenae</name>
    <dbReference type="NCBI Taxonomy" id="200324"/>
    <lineage>
        <taxon>Eukaryota</taxon>
        <taxon>Fungi</taxon>
        <taxon>Dikarya</taxon>
        <taxon>Basidiomycota</taxon>
        <taxon>Pucciniomycotina</taxon>
        <taxon>Pucciniomycetes</taxon>
        <taxon>Pucciniales</taxon>
        <taxon>Pucciniaceae</taxon>
        <taxon>Puccinia</taxon>
    </lineage>
</organism>
<dbReference type="AlphaFoldDB" id="A0A2N5V4F8"/>
<evidence type="ECO:0000256" key="4">
    <source>
        <dbReference type="ARBA" id="ARBA00023163"/>
    </source>
</evidence>
<dbReference type="OrthoDB" id="5407653at2759"/>
<dbReference type="PROSITE" id="PS51299">
    <property type="entry name" value="HTH_APSES"/>
    <property type="match status" value="1"/>
</dbReference>
<evidence type="ECO:0000256" key="1">
    <source>
        <dbReference type="ARBA" id="ARBA00007247"/>
    </source>
</evidence>
<accession>A0A2N5V4F8</accession>
<evidence type="ECO:0000256" key="2">
    <source>
        <dbReference type="ARBA" id="ARBA00023015"/>
    </source>
</evidence>
<feature type="region of interest" description="Disordered" evidence="5">
    <location>
        <begin position="670"/>
        <end position="719"/>
    </location>
</feature>
<dbReference type="Gene3D" id="3.10.260.10">
    <property type="entry name" value="Transcription regulator HTH, APSES-type DNA-binding domain"/>
    <property type="match status" value="1"/>
</dbReference>